<proteinExistence type="inferred from homology"/>
<evidence type="ECO:0000259" key="12">
    <source>
        <dbReference type="Pfam" id="PF02931"/>
    </source>
</evidence>
<dbReference type="Gene3D" id="1.20.58.390">
    <property type="entry name" value="Neurotransmitter-gated ion-channel transmembrane domain"/>
    <property type="match status" value="1"/>
</dbReference>
<dbReference type="AlphaFoldDB" id="A0AAD9VPC4"/>
<dbReference type="PRINTS" id="PR00253">
    <property type="entry name" value="GABAARECEPTR"/>
</dbReference>
<dbReference type="GO" id="GO:0005254">
    <property type="term" value="F:chloride channel activity"/>
    <property type="evidence" value="ECO:0007669"/>
    <property type="project" value="UniProtKB-ARBA"/>
</dbReference>
<feature type="signal peptide" evidence="11">
    <location>
        <begin position="1"/>
        <end position="22"/>
    </location>
</feature>
<evidence type="ECO:0000313" key="14">
    <source>
        <dbReference type="EMBL" id="KAK2581779.1"/>
    </source>
</evidence>
<dbReference type="GO" id="GO:0004890">
    <property type="term" value="F:GABA-A receptor activity"/>
    <property type="evidence" value="ECO:0007669"/>
    <property type="project" value="UniProtKB-ARBA"/>
</dbReference>
<dbReference type="SUPFAM" id="SSF90112">
    <property type="entry name" value="Neurotransmitter-gated ion-channel transmembrane pore"/>
    <property type="match status" value="1"/>
</dbReference>
<dbReference type="EMBL" id="JAIFRP010000038">
    <property type="protein sequence ID" value="KAK2581779.1"/>
    <property type="molecule type" value="Genomic_DNA"/>
</dbReference>
<evidence type="ECO:0000256" key="2">
    <source>
        <dbReference type="ARBA" id="ARBA00004236"/>
    </source>
</evidence>
<evidence type="ECO:0000256" key="5">
    <source>
        <dbReference type="ARBA" id="ARBA00022692"/>
    </source>
</evidence>
<keyword evidence="9 11" id="KW-0472">Membrane</keyword>
<keyword evidence="3 11" id="KW-0813">Transport</keyword>
<sequence>MKSTVLIVFLHSCLSPLTGVLSTSYFEGNVQNRTMKPRVVLPDHYVKEIRPPSKKGVPVTVDFSIFVVDINSINVEDMDFRVDMFVRQSWTESRLYLPDDIFEEGDDYVTFPPEFFDNLWQPDPYFLNSKVSEIATLNHKFSSVTLYRNKTVRYSARMHAIIACQMEFQLYPMDIQVCPIYIESFSYNGLKLRLRWDDSGVTVNPELKLLQYNIGKPVVFEETTDYMMEKNGNFSRLVVLFRFERQIGHHLIQTFAPSTLVVMLSWFSFWLGLDAIPGRVALLVTSMLTLVTMFTGLKSDIPPVAYVKALDLWMAGCMVFVFAALGEFVIVKRLATMDKTQNSGLWEYDTIYAPTPKNKRAGSRHLLQTTWLDLETLYPYRTRSQQIDHYSRVVFPVLFLLFVVLYWPILLLKKSS</sequence>
<dbReference type="InterPro" id="IPR036719">
    <property type="entry name" value="Neuro-gated_channel_TM_sf"/>
</dbReference>
<evidence type="ECO:0000256" key="10">
    <source>
        <dbReference type="ARBA" id="ARBA00023303"/>
    </source>
</evidence>
<dbReference type="PRINTS" id="PR00252">
    <property type="entry name" value="NRIONCHANNEL"/>
</dbReference>
<feature type="transmembrane region" description="Helical" evidence="11">
    <location>
        <begin position="255"/>
        <end position="273"/>
    </location>
</feature>
<name>A0AAD9VPC4_9HYME</name>
<feature type="transmembrane region" description="Helical" evidence="11">
    <location>
        <begin position="312"/>
        <end position="331"/>
    </location>
</feature>
<protein>
    <submittedName>
        <fullName evidence="14">Uncharacterized protein</fullName>
    </submittedName>
</protein>
<evidence type="ECO:0000256" key="6">
    <source>
        <dbReference type="ARBA" id="ARBA00022729"/>
    </source>
</evidence>
<keyword evidence="15" id="KW-1185">Reference proteome</keyword>
<organism evidence="14 15">
    <name type="scientific">Odynerus spinipes</name>
    <dbReference type="NCBI Taxonomy" id="1348599"/>
    <lineage>
        <taxon>Eukaryota</taxon>
        <taxon>Metazoa</taxon>
        <taxon>Ecdysozoa</taxon>
        <taxon>Arthropoda</taxon>
        <taxon>Hexapoda</taxon>
        <taxon>Insecta</taxon>
        <taxon>Pterygota</taxon>
        <taxon>Neoptera</taxon>
        <taxon>Endopterygota</taxon>
        <taxon>Hymenoptera</taxon>
        <taxon>Apocrita</taxon>
        <taxon>Aculeata</taxon>
        <taxon>Vespoidea</taxon>
        <taxon>Vespidae</taxon>
        <taxon>Eumeninae</taxon>
        <taxon>Odynerus</taxon>
    </lineage>
</organism>
<dbReference type="InterPro" id="IPR006028">
    <property type="entry name" value="GABAA/Glycine_rcpt"/>
</dbReference>
<reference evidence="14" key="2">
    <citation type="journal article" date="2023" name="Commun. Biol.">
        <title>Intrasexual cuticular hydrocarbon dimorphism in a wasp sheds light on hydrocarbon biosynthesis genes in Hymenoptera.</title>
        <authorList>
            <person name="Moris V.C."/>
            <person name="Podsiadlowski L."/>
            <person name="Martin S."/>
            <person name="Oeyen J.P."/>
            <person name="Donath A."/>
            <person name="Petersen M."/>
            <person name="Wilbrandt J."/>
            <person name="Misof B."/>
            <person name="Liedtke D."/>
            <person name="Thamm M."/>
            <person name="Scheiner R."/>
            <person name="Schmitt T."/>
            <person name="Niehuis O."/>
        </authorList>
    </citation>
    <scope>NUCLEOTIDE SEQUENCE</scope>
    <source>
        <strain evidence="14">GBR_01_08_01A</strain>
    </source>
</reference>
<dbReference type="GO" id="GO:0005886">
    <property type="term" value="C:plasma membrane"/>
    <property type="evidence" value="ECO:0007669"/>
    <property type="project" value="UniProtKB-SubCell"/>
</dbReference>
<dbReference type="GO" id="GO:0099095">
    <property type="term" value="F:ligand-gated monoatomic anion channel activity"/>
    <property type="evidence" value="ECO:0007669"/>
    <property type="project" value="UniProtKB-ARBA"/>
</dbReference>
<keyword evidence="5 11" id="KW-0812">Transmembrane</keyword>
<evidence type="ECO:0000256" key="1">
    <source>
        <dbReference type="ARBA" id="ARBA00004141"/>
    </source>
</evidence>
<dbReference type="InterPro" id="IPR038050">
    <property type="entry name" value="Neuro_actylchol_rec"/>
</dbReference>
<keyword evidence="4" id="KW-1003">Cell membrane</keyword>
<dbReference type="FunFam" id="2.70.170.10:FF:000032">
    <property type="entry name" value="Uncharacterized protein, isoform B"/>
    <property type="match status" value="1"/>
</dbReference>
<evidence type="ECO:0000256" key="11">
    <source>
        <dbReference type="RuleBase" id="RU000687"/>
    </source>
</evidence>
<dbReference type="Proteomes" id="UP001258017">
    <property type="component" value="Unassembled WGS sequence"/>
</dbReference>
<dbReference type="PANTHER" id="PTHR18945">
    <property type="entry name" value="NEUROTRANSMITTER GATED ION CHANNEL"/>
    <property type="match status" value="1"/>
</dbReference>
<dbReference type="PROSITE" id="PS00236">
    <property type="entry name" value="NEUROTR_ION_CHANNEL"/>
    <property type="match status" value="1"/>
</dbReference>
<evidence type="ECO:0000256" key="3">
    <source>
        <dbReference type="ARBA" id="ARBA00022448"/>
    </source>
</evidence>
<dbReference type="GO" id="GO:0022824">
    <property type="term" value="F:transmitter-gated monoatomic ion channel activity"/>
    <property type="evidence" value="ECO:0007669"/>
    <property type="project" value="UniProtKB-ARBA"/>
</dbReference>
<feature type="transmembrane region" description="Helical" evidence="11">
    <location>
        <begin position="393"/>
        <end position="412"/>
    </location>
</feature>
<keyword evidence="8 11" id="KW-0406">Ion transport</keyword>
<dbReference type="Pfam" id="PF02932">
    <property type="entry name" value="Neur_chan_memb"/>
    <property type="match status" value="1"/>
</dbReference>
<dbReference type="CDD" id="cd19049">
    <property type="entry name" value="LGIC_TM_anion"/>
    <property type="match status" value="1"/>
</dbReference>
<keyword evidence="6 11" id="KW-0732">Signal</keyword>
<feature type="chain" id="PRO_5041781815" evidence="11">
    <location>
        <begin position="23"/>
        <end position="416"/>
    </location>
</feature>
<feature type="domain" description="Neurotransmitter-gated ion-channel transmembrane" evidence="13">
    <location>
        <begin position="255"/>
        <end position="342"/>
    </location>
</feature>
<comment type="similarity">
    <text evidence="11">Belongs to the ligand-gated ion channel (TC 1.A.9) family.</text>
</comment>
<evidence type="ECO:0000256" key="8">
    <source>
        <dbReference type="ARBA" id="ARBA00023065"/>
    </source>
</evidence>
<feature type="transmembrane region" description="Helical" evidence="11">
    <location>
        <begin position="280"/>
        <end position="297"/>
    </location>
</feature>
<gene>
    <name evidence="14" type="ORF">KPH14_002257</name>
</gene>
<keyword evidence="10 11" id="KW-0407">Ion channel</keyword>
<dbReference type="Gene3D" id="2.70.170.10">
    <property type="entry name" value="Neurotransmitter-gated ion-channel ligand-binding domain"/>
    <property type="match status" value="1"/>
</dbReference>
<dbReference type="InterPro" id="IPR036734">
    <property type="entry name" value="Neur_chan_lig-bd_sf"/>
</dbReference>
<dbReference type="SUPFAM" id="SSF63712">
    <property type="entry name" value="Nicotinic receptor ligand binding domain-like"/>
    <property type="match status" value="1"/>
</dbReference>
<accession>A0AAD9VPC4</accession>
<dbReference type="InterPro" id="IPR006029">
    <property type="entry name" value="Neurotrans-gated_channel_TM"/>
</dbReference>
<reference evidence="14" key="1">
    <citation type="submission" date="2021-08" db="EMBL/GenBank/DDBJ databases">
        <authorList>
            <person name="Misof B."/>
            <person name="Oliver O."/>
            <person name="Podsiadlowski L."/>
            <person name="Donath A."/>
            <person name="Peters R."/>
            <person name="Mayer C."/>
            <person name="Rust J."/>
            <person name="Gunkel S."/>
            <person name="Lesny P."/>
            <person name="Martin S."/>
            <person name="Oeyen J.P."/>
            <person name="Petersen M."/>
            <person name="Panagiotis P."/>
            <person name="Wilbrandt J."/>
            <person name="Tanja T."/>
        </authorList>
    </citation>
    <scope>NUCLEOTIDE SEQUENCE</scope>
    <source>
        <strain evidence="14">GBR_01_08_01A</strain>
        <tissue evidence="14">Thorax + abdomen</tissue>
    </source>
</reference>
<dbReference type="InterPro" id="IPR006201">
    <property type="entry name" value="Neur_channel"/>
</dbReference>
<comment type="caution">
    <text evidence="14">The sequence shown here is derived from an EMBL/GenBank/DDBJ whole genome shotgun (WGS) entry which is preliminary data.</text>
</comment>
<evidence type="ECO:0000259" key="13">
    <source>
        <dbReference type="Pfam" id="PF02932"/>
    </source>
</evidence>
<evidence type="ECO:0000256" key="7">
    <source>
        <dbReference type="ARBA" id="ARBA00022989"/>
    </source>
</evidence>
<feature type="domain" description="Neurotransmitter-gated ion-channel ligand-binding" evidence="12">
    <location>
        <begin position="42"/>
        <end position="245"/>
    </location>
</feature>
<evidence type="ECO:0000256" key="4">
    <source>
        <dbReference type="ARBA" id="ARBA00022475"/>
    </source>
</evidence>
<dbReference type="InterPro" id="IPR018000">
    <property type="entry name" value="Neurotransmitter_ion_chnl_CS"/>
</dbReference>
<dbReference type="CDD" id="cd18987">
    <property type="entry name" value="LGIC_ECD_anion"/>
    <property type="match status" value="1"/>
</dbReference>
<dbReference type="Pfam" id="PF02931">
    <property type="entry name" value="Neur_chan_LBD"/>
    <property type="match status" value="1"/>
</dbReference>
<keyword evidence="7 11" id="KW-1133">Transmembrane helix</keyword>
<comment type="subcellular location">
    <subcellularLocation>
        <location evidence="2">Cell membrane</location>
    </subcellularLocation>
    <subcellularLocation>
        <location evidence="1">Membrane</location>
        <topology evidence="1">Multi-pass membrane protein</topology>
    </subcellularLocation>
</comment>
<dbReference type="FunFam" id="1.20.58.390:FF:000032">
    <property type="entry name" value="gamma-aminobutyric acid receptor subunit epsilon"/>
    <property type="match status" value="1"/>
</dbReference>
<evidence type="ECO:0000313" key="15">
    <source>
        <dbReference type="Proteomes" id="UP001258017"/>
    </source>
</evidence>
<evidence type="ECO:0000256" key="9">
    <source>
        <dbReference type="ARBA" id="ARBA00023136"/>
    </source>
</evidence>
<dbReference type="InterPro" id="IPR006202">
    <property type="entry name" value="Neur_chan_lig-bd"/>
</dbReference>